<proteinExistence type="predicted"/>
<protein>
    <recommendedName>
        <fullName evidence="4">Reverse transcriptase domain-containing protein</fullName>
    </recommendedName>
</protein>
<dbReference type="EMBL" id="JAULUE010002067">
    <property type="protein sequence ID" value="KAK5876414.1"/>
    <property type="molecule type" value="Genomic_DNA"/>
</dbReference>
<accession>A0AAN8GDR5</accession>
<sequence length="86" mass="9921">MRIPSWSWNDGSAFYSRKDPGGGLEGAWEYAYPVYMCFVDLEKAYDRVPRELLWEVLREYGVRGVSTQGHPISVLPKRELCPGPRQ</sequence>
<keyword evidence="3" id="KW-1185">Reference proteome</keyword>
<dbReference type="AlphaFoldDB" id="A0AAN8GDR5"/>
<name>A0AAN8GDR5_9TELE</name>
<feature type="region of interest" description="Disordered" evidence="1">
    <location>
        <begin position="1"/>
        <end position="22"/>
    </location>
</feature>
<evidence type="ECO:0008006" key="4">
    <source>
        <dbReference type="Google" id="ProtNLM"/>
    </source>
</evidence>
<feature type="compositionally biased region" description="Polar residues" evidence="1">
    <location>
        <begin position="1"/>
        <end position="10"/>
    </location>
</feature>
<gene>
    <name evidence="2" type="ORF">CesoFtcFv8_025771</name>
</gene>
<comment type="caution">
    <text evidence="2">The sequence shown here is derived from an EMBL/GenBank/DDBJ whole genome shotgun (WGS) entry which is preliminary data.</text>
</comment>
<organism evidence="2 3">
    <name type="scientific">Champsocephalus esox</name>
    <name type="common">pike icefish</name>
    <dbReference type="NCBI Taxonomy" id="159716"/>
    <lineage>
        <taxon>Eukaryota</taxon>
        <taxon>Metazoa</taxon>
        <taxon>Chordata</taxon>
        <taxon>Craniata</taxon>
        <taxon>Vertebrata</taxon>
        <taxon>Euteleostomi</taxon>
        <taxon>Actinopterygii</taxon>
        <taxon>Neopterygii</taxon>
        <taxon>Teleostei</taxon>
        <taxon>Neoteleostei</taxon>
        <taxon>Acanthomorphata</taxon>
        <taxon>Eupercaria</taxon>
        <taxon>Perciformes</taxon>
        <taxon>Notothenioidei</taxon>
        <taxon>Channichthyidae</taxon>
        <taxon>Champsocephalus</taxon>
    </lineage>
</organism>
<evidence type="ECO:0000256" key="1">
    <source>
        <dbReference type="SAM" id="MobiDB-lite"/>
    </source>
</evidence>
<dbReference type="Proteomes" id="UP001335648">
    <property type="component" value="Unassembled WGS sequence"/>
</dbReference>
<evidence type="ECO:0000313" key="2">
    <source>
        <dbReference type="EMBL" id="KAK5876414.1"/>
    </source>
</evidence>
<reference evidence="2 3" key="1">
    <citation type="journal article" date="2023" name="Mol. Biol. Evol.">
        <title>Genomics of Secondarily Temperate Adaptation in the Only Non-Antarctic Icefish.</title>
        <authorList>
            <person name="Rivera-Colon A.G."/>
            <person name="Rayamajhi N."/>
            <person name="Minhas B.F."/>
            <person name="Madrigal G."/>
            <person name="Bilyk K.T."/>
            <person name="Yoon V."/>
            <person name="Hune M."/>
            <person name="Gregory S."/>
            <person name="Cheng C.H.C."/>
            <person name="Catchen J.M."/>
        </authorList>
    </citation>
    <scope>NUCLEOTIDE SEQUENCE [LARGE SCALE GENOMIC DNA]</scope>
    <source>
        <strain evidence="2">JC2023a</strain>
    </source>
</reference>
<evidence type="ECO:0000313" key="3">
    <source>
        <dbReference type="Proteomes" id="UP001335648"/>
    </source>
</evidence>